<evidence type="ECO:0000313" key="3">
    <source>
        <dbReference type="EMBL" id="PVV02313.1"/>
    </source>
</evidence>
<evidence type="ECO:0000256" key="1">
    <source>
        <dbReference type="SAM" id="MobiDB-lite"/>
    </source>
</evidence>
<evidence type="ECO:0008006" key="5">
    <source>
        <dbReference type="Google" id="ProtNLM"/>
    </source>
</evidence>
<dbReference type="GO" id="GO:0005743">
    <property type="term" value="C:mitochondrial inner membrane"/>
    <property type="evidence" value="ECO:0007669"/>
    <property type="project" value="TreeGrafter"/>
</dbReference>
<keyword evidence="2" id="KW-0472">Membrane</keyword>
<reference evidence="3 4" key="1">
    <citation type="journal article" date="2018" name="MBio">
        <title>Comparative Genomics Reveals the Core Gene Toolbox for the Fungus-Insect Symbiosis.</title>
        <authorList>
            <person name="Wang Y."/>
            <person name="Stata M."/>
            <person name="Wang W."/>
            <person name="Stajich J.E."/>
            <person name="White M.M."/>
            <person name="Moncalvo J.M."/>
        </authorList>
    </citation>
    <scope>NUCLEOTIDE SEQUENCE [LARGE SCALE GENOMIC DNA]</scope>
    <source>
        <strain evidence="3 4">SC-DP-2</strain>
    </source>
</reference>
<dbReference type="OrthoDB" id="2100652at2759"/>
<feature type="compositionally biased region" description="Basic and acidic residues" evidence="1">
    <location>
        <begin position="55"/>
        <end position="69"/>
    </location>
</feature>
<keyword evidence="2" id="KW-0812">Transmembrane</keyword>
<protein>
    <recommendedName>
        <fullName evidence="5">Cytochrome oxidase assembly protein 1</fullName>
    </recommendedName>
</protein>
<dbReference type="STRING" id="133381.A0A2T9ZCI7"/>
<dbReference type="PANTHER" id="PTHR28523">
    <property type="entry name" value="CYTOCHROME C OXIDASE ASSEMBLY FACTOR 1"/>
    <property type="match status" value="1"/>
</dbReference>
<feature type="region of interest" description="Disordered" evidence="1">
    <location>
        <begin position="52"/>
        <end position="76"/>
    </location>
</feature>
<dbReference type="InterPro" id="IPR042432">
    <property type="entry name" value="Coa1_fungi"/>
</dbReference>
<organism evidence="3 4">
    <name type="scientific">Smittium megazygosporum</name>
    <dbReference type="NCBI Taxonomy" id="133381"/>
    <lineage>
        <taxon>Eukaryota</taxon>
        <taxon>Fungi</taxon>
        <taxon>Fungi incertae sedis</taxon>
        <taxon>Zoopagomycota</taxon>
        <taxon>Kickxellomycotina</taxon>
        <taxon>Harpellomycetes</taxon>
        <taxon>Harpellales</taxon>
        <taxon>Legeriomycetaceae</taxon>
        <taxon>Smittium</taxon>
    </lineage>
</organism>
<dbReference type="PANTHER" id="PTHR28523:SF1">
    <property type="entry name" value="CYTOCHROME C OXIDASE ASSEMBLY FACTOR 1"/>
    <property type="match status" value="1"/>
</dbReference>
<keyword evidence="4" id="KW-1185">Reference proteome</keyword>
<evidence type="ECO:0000313" key="4">
    <source>
        <dbReference type="Proteomes" id="UP000245609"/>
    </source>
</evidence>
<comment type="caution">
    <text evidence="3">The sequence shown here is derived from an EMBL/GenBank/DDBJ whole genome shotgun (WGS) entry which is preliminary data.</text>
</comment>
<proteinExistence type="predicted"/>
<dbReference type="EMBL" id="MBFS01000516">
    <property type="protein sequence ID" value="PVV02313.1"/>
    <property type="molecule type" value="Genomic_DNA"/>
</dbReference>
<dbReference type="GO" id="GO:0033617">
    <property type="term" value="P:mitochondrial respiratory chain complex IV assembly"/>
    <property type="evidence" value="ECO:0007669"/>
    <property type="project" value="InterPro"/>
</dbReference>
<evidence type="ECO:0000256" key="2">
    <source>
        <dbReference type="SAM" id="Phobius"/>
    </source>
</evidence>
<keyword evidence="2" id="KW-1133">Transmembrane helix</keyword>
<name>A0A2T9ZCI7_9FUNG</name>
<dbReference type="InterPro" id="IPR014807">
    <property type="entry name" value="Coa1"/>
</dbReference>
<sequence length="221" mass="24509">MNFSKSAISKLQLANNLLRFSVVPRISSPTLGVGFVARQFNLNRTSFSTFTSLRNENKPDSDPKSADPKQKHKPSLSDANYENIEFAVHRDLNQPKSNKKKFLAFLLISIATWAIGIDIAVNYGKRASSSVTAALFMARMNEKVRAELGSDVDLPGLFSRIPGEVNNVSGIIDVVIPIMGSKNIKAALHLKSHRSNKKTNTWETDEFYVQLSDGTKIELNL</sequence>
<dbReference type="Pfam" id="PF08695">
    <property type="entry name" value="Coa1"/>
    <property type="match status" value="1"/>
</dbReference>
<dbReference type="Proteomes" id="UP000245609">
    <property type="component" value="Unassembled WGS sequence"/>
</dbReference>
<dbReference type="AlphaFoldDB" id="A0A2T9ZCI7"/>
<accession>A0A2T9ZCI7</accession>
<feature type="transmembrane region" description="Helical" evidence="2">
    <location>
        <begin position="102"/>
        <end position="121"/>
    </location>
</feature>
<gene>
    <name evidence="3" type="ORF">BB560_003240</name>
</gene>